<dbReference type="SUPFAM" id="SSF53822">
    <property type="entry name" value="Periplasmic binding protein-like I"/>
    <property type="match status" value="1"/>
</dbReference>
<dbReference type="GO" id="GO:0003700">
    <property type="term" value="F:DNA-binding transcription factor activity"/>
    <property type="evidence" value="ECO:0007669"/>
    <property type="project" value="TreeGrafter"/>
</dbReference>
<dbReference type="Proteomes" id="UP001138997">
    <property type="component" value="Unassembled WGS sequence"/>
</dbReference>
<dbReference type="InterPro" id="IPR046335">
    <property type="entry name" value="LacI/GalR-like_sensor"/>
</dbReference>
<dbReference type="InterPro" id="IPR010982">
    <property type="entry name" value="Lambda_DNA-bd_dom_sf"/>
</dbReference>
<keyword evidence="2" id="KW-0238">DNA-binding</keyword>
<evidence type="ECO:0000313" key="7">
    <source>
        <dbReference type="Proteomes" id="UP001138997"/>
    </source>
</evidence>
<dbReference type="AlphaFoldDB" id="A0A9X1STC6"/>
<dbReference type="Gene3D" id="3.40.50.2300">
    <property type="match status" value="2"/>
</dbReference>
<feature type="domain" description="HTH lacI-type" evidence="4">
    <location>
        <begin position="10"/>
        <end position="64"/>
    </location>
</feature>
<evidence type="ECO:0000256" key="1">
    <source>
        <dbReference type="ARBA" id="ARBA00023015"/>
    </source>
</evidence>
<dbReference type="Gene3D" id="1.10.260.40">
    <property type="entry name" value="lambda repressor-like DNA-binding domains"/>
    <property type="match status" value="1"/>
</dbReference>
<gene>
    <name evidence="6" type="ORF">LR394_06280</name>
</gene>
<keyword evidence="3" id="KW-0804">Transcription</keyword>
<dbReference type="PROSITE" id="PS50943">
    <property type="entry name" value="HTH_CROC1"/>
    <property type="match status" value="1"/>
</dbReference>
<evidence type="ECO:0000259" key="4">
    <source>
        <dbReference type="PROSITE" id="PS50932"/>
    </source>
</evidence>
<dbReference type="EMBL" id="JAJOMB010000003">
    <property type="protein sequence ID" value="MCD5310495.1"/>
    <property type="molecule type" value="Genomic_DNA"/>
</dbReference>
<dbReference type="InterPro" id="IPR028082">
    <property type="entry name" value="Peripla_BP_I"/>
</dbReference>
<dbReference type="GO" id="GO:0000976">
    <property type="term" value="F:transcription cis-regulatory region binding"/>
    <property type="evidence" value="ECO:0007669"/>
    <property type="project" value="TreeGrafter"/>
</dbReference>
<proteinExistence type="predicted"/>
<reference evidence="6" key="1">
    <citation type="submission" date="2021-11" db="EMBL/GenBank/DDBJ databases">
        <title>Streptomyces corallinus and Kineosporia corallina sp. nov., two new coral-derived marine actinobacteria.</title>
        <authorList>
            <person name="Buangrab K."/>
            <person name="Sutthacheep M."/>
            <person name="Yeemin T."/>
            <person name="Harunari E."/>
            <person name="Igarashi Y."/>
            <person name="Sripreechasak P."/>
            <person name="Kanchanasin P."/>
            <person name="Tanasupawat S."/>
            <person name="Phongsopitanun W."/>
        </authorList>
    </citation>
    <scope>NUCLEOTIDE SEQUENCE</scope>
    <source>
        <strain evidence="6">JCM 31032</strain>
    </source>
</reference>
<dbReference type="Pfam" id="PF00356">
    <property type="entry name" value="LacI"/>
    <property type="match status" value="1"/>
</dbReference>
<keyword evidence="1" id="KW-0805">Transcription regulation</keyword>
<organism evidence="6 7">
    <name type="scientific">Kineosporia babensis</name>
    <dbReference type="NCBI Taxonomy" id="499548"/>
    <lineage>
        <taxon>Bacteria</taxon>
        <taxon>Bacillati</taxon>
        <taxon>Actinomycetota</taxon>
        <taxon>Actinomycetes</taxon>
        <taxon>Kineosporiales</taxon>
        <taxon>Kineosporiaceae</taxon>
        <taxon>Kineosporia</taxon>
    </lineage>
</organism>
<evidence type="ECO:0000259" key="5">
    <source>
        <dbReference type="PROSITE" id="PS50943"/>
    </source>
</evidence>
<evidence type="ECO:0000313" key="6">
    <source>
        <dbReference type="EMBL" id="MCD5310495.1"/>
    </source>
</evidence>
<dbReference type="InterPro" id="IPR001387">
    <property type="entry name" value="Cro/C1-type_HTH"/>
</dbReference>
<evidence type="ECO:0000256" key="3">
    <source>
        <dbReference type="ARBA" id="ARBA00023163"/>
    </source>
</evidence>
<feature type="domain" description="HTH cro/C1-type" evidence="5">
    <location>
        <begin position="11"/>
        <end position="47"/>
    </location>
</feature>
<protein>
    <submittedName>
        <fullName evidence="6">LacI family transcriptional regulator</fullName>
    </submittedName>
</protein>
<dbReference type="SMART" id="SM00354">
    <property type="entry name" value="HTH_LACI"/>
    <property type="match status" value="1"/>
</dbReference>
<name>A0A9X1STC6_9ACTN</name>
<dbReference type="PROSITE" id="PS50932">
    <property type="entry name" value="HTH_LACI_2"/>
    <property type="match status" value="1"/>
</dbReference>
<dbReference type="CDD" id="cd01392">
    <property type="entry name" value="HTH_LacI"/>
    <property type="match status" value="1"/>
</dbReference>
<dbReference type="Pfam" id="PF13377">
    <property type="entry name" value="Peripla_BP_3"/>
    <property type="match status" value="1"/>
</dbReference>
<accession>A0A9X1STC6</accession>
<sequence>MSASTGNRRPTIAAVAQAAGVSVSAVSHVFNGRTNISPETAQRIREAADALNWRPNLAGRRISGAVGNSIGLVVTQSEESFRRDPFFIRLIAGLTGPLATVGWSLSLTVAPEADEAQIYRQWWTEQRVDGFLLVDLRTKDPRIPLLRSLSATAVALGPAPAAFPAVTLDDDSALTEVLDHLAGLGHRRIARVTSAPGLAHSRKRDRALSAAARERGLQVKTLAWNENAADPVEELLAARGNVTALILDSEALATRVVSHAQDLGVRVPAELSVLSWEDSWVSELVRPRLTALSAPIEDSARHAVDLMHRMVRGEKPPSVVVPGRRLVVRESTGPVPT</sequence>
<dbReference type="SUPFAM" id="SSF47413">
    <property type="entry name" value="lambda repressor-like DNA-binding domains"/>
    <property type="match status" value="1"/>
</dbReference>
<keyword evidence="7" id="KW-1185">Reference proteome</keyword>
<dbReference type="PANTHER" id="PTHR30146">
    <property type="entry name" value="LACI-RELATED TRANSCRIPTIONAL REPRESSOR"/>
    <property type="match status" value="1"/>
</dbReference>
<comment type="caution">
    <text evidence="6">The sequence shown here is derived from an EMBL/GenBank/DDBJ whole genome shotgun (WGS) entry which is preliminary data.</text>
</comment>
<evidence type="ECO:0000256" key="2">
    <source>
        <dbReference type="ARBA" id="ARBA00023125"/>
    </source>
</evidence>
<dbReference type="RefSeq" id="WP_231439437.1">
    <property type="nucleotide sequence ID" value="NZ_JAJOMB010000003.1"/>
</dbReference>
<dbReference type="InterPro" id="IPR000843">
    <property type="entry name" value="HTH_LacI"/>
</dbReference>
<dbReference type="PANTHER" id="PTHR30146:SF155">
    <property type="entry name" value="ALANINE RACEMASE"/>
    <property type="match status" value="1"/>
</dbReference>